<protein>
    <submittedName>
        <fullName evidence="2">Uncharacterized protein</fullName>
    </submittedName>
</protein>
<feature type="compositionally biased region" description="Polar residues" evidence="1">
    <location>
        <begin position="14"/>
        <end position="31"/>
    </location>
</feature>
<evidence type="ECO:0000313" key="2">
    <source>
        <dbReference type="EMBL" id="KAG0710808.1"/>
    </source>
</evidence>
<name>A0A8J5BV69_CHIOP</name>
<evidence type="ECO:0000313" key="3">
    <source>
        <dbReference type="Proteomes" id="UP000770661"/>
    </source>
</evidence>
<keyword evidence="3" id="KW-1185">Reference proteome</keyword>
<sequence>MRQFSPHWSKVVLPSTTNSSQHNSGEASQTHALMTTGLPGYPAAFAPFEYLAYTSSPSFAVNLSIPPISVCILSDDILDNTYEYTSSEDGALE</sequence>
<reference evidence="2" key="1">
    <citation type="submission" date="2020-07" db="EMBL/GenBank/DDBJ databases">
        <title>The High-quality genome of the commercially important snow crab, Chionoecetes opilio.</title>
        <authorList>
            <person name="Jeong J.-H."/>
            <person name="Ryu S."/>
        </authorList>
    </citation>
    <scope>NUCLEOTIDE SEQUENCE</scope>
    <source>
        <strain evidence="2">MADBK_172401_WGS</strain>
        <tissue evidence="2">Digestive gland</tissue>
    </source>
</reference>
<organism evidence="2 3">
    <name type="scientific">Chionoecetes opilio</name>
    <name type="common">Atlantic snow crab</name>
    <name type="synonym">Cancer opilio</name>
    <dbReference type="NCBI Taxonomy" id="41210"/>
    <lineage>
        <taxon>Eukaryota</taxon>
        <taxon>Metazoa</taxon>
        <taxon>Ecdysozoa</taxon>
        <taxon>Arthropoda</taxon>
        <taxon>Crustacea</taxon>
        <taxon>Multicrustacea</taxon>
        <taxon>Malacostraca</taxon>
        <taxon>Eumalacostraca</taxon>
        <taxon>Eucarida</taxon>
        <taxon>Decapoda</taxon>
        <taxon>Pleocyemata</taxon>
        <taxon>Brachyura</taxon>
        <taxon>Eubrachyura</taxon>
        <taxon>Majoidea</taxon>
        <taxon>Majidae</taxon>
        <taxon>Chionoecetes</taxon>
    </lineage>
</organism>
<evidence type="ECO:0000256" key="1">
    <source>
        <dbReference type="SAM" id="MobiDB-lite"/>
    </source>
</evidence>
<feature type="region of interest" description="Disordered" evidence="1">
    <location>
        <begin position="1"/>
        <end position="31"/>
    </location>
</feature>
<proteinExistence type="predicted"/>
<accession>A0A8J5BV69</accession>
<dbReference type="Proteomes" id="UP000770661">
    <property type="component" value="Unassembled WGS sequence"/>
</dbReference>
<gene>
    <name evidence="2" type="ORF">GWK47_002427</name>
</gene>
<comment type="caution">
    <text evidence="2">The sequence shown here is derived from an EMBL/GenBank/DDBJ whole genome shotgun (WGS) entry which is preliminary data.</text>
</comment>
<dbReference type="EMBL" id="JACEEZ010023883">
    <property type="protein sequence ID" value="KAG0710808.1"/>
    <property type="molecule type" value="Genomic_DNA"/>
</dbReference>
<dbReference type="AlphaFoldDB" id="A0A8J5BV69"/>